<dbReference type="SUPFAM" id="SSF103473">
    <property type="entry name" value="MFS general substrate transporter"/>
    <property type="match status" value="1"/>
</dbReference>
<evidence type="ECO:0000256" key="5">
    <source>
        <dbReference type="ARBA" id="ARBA00022989"/>
    </source>
</evidence>
<comment type="subcellular location">
    <subcellularLocation>
        <location evidence="1">Cell membrane</location>
        <topology evidence="1">Multi-pass membrane protein</topology>
    </subcellularLocation>
</comment>
<dbReference type="PANTHER" id="PTHR23517">
    <property type="entry name" value="RESISTANCE PROTEIN MDTM, PUTATIVE-RELATED-RELATED"/>
    <property type="match status" value="1"/>
</dbReference>
<feature type="transmembrane region" description="Helical" evidence="7">
    <location>
        <begin position="344"/>
        <end position="366"/>
    </location>
</feature>
<feature type="transmembrane region" description="Helical" evidence="7">
    <location>
        <begin position="220"/>
        <end position="240"/>
    </location>
</feature>
<gene>
    <name evidence="8" type="ORF">BW685_20480</name>
</gene>
<dbReference type="InterPro" id="IPR005829">
    <property type="entry name" value="Sugar_transporter_CS"/>
</dbReference>
<dbReference type="Pfam" id="PF07690">
    <property type="entry name" value="MFS_1"/>
    <property type="match status" value="1"/>
</dbReference>
<dbReference type="InterPro" id="IPR050171">
    <property type="entry name" value="MFS_Transporters"/>
</dbReference>
<dbReference type="PROSITE" id="PS00216">
    <property type="entry name" value="SUGAR_TRANSPORT_1"/>
    <property type="match status" value="1"/>
</dbReference>
<feature type="transmembrane region" description="Helical" evidence="7">
    <location>
        <begin position="308"/>
        <end position="332"/>
    </location>
</feature>
<keyword evidence="6 7" id="KW-0472">Membrane</keyword>
<evidence type="ECO:0000256" key="3">
    <source>
        <dbReference type="ARBA" id="ARBA00022475"/>
    </source>
</evidence>
<keyword evidence="4 7" id="KW-0812">Transmembrane</keyword>
<evidence type="ECO:0000313" key="9">
    <source>
        <dbReference type="Proteomes" id="UP000187194"/>
    </source>
</evidence>
<feature type="transmembrane region" description="Helical" evidence="7">
    <location>
        <begin position="87"/>
        <end position="106"/>
    </location>
</feature>
<proteinExistence type="predicted"/>
<feature type="transmembrane region" description="Helical" evidence="7">
    <location>
        <begin position="378"/>
        <end position="396"/>
    </location>
</feature>
<evidence type="ECO:0000256" key="1">
    <source>
        <dbReference type="ARBA" id="ARBA00004651"/>
    </source>
</evidence>
<accession>A0A1R1J8G5</accession>
<evidence type="ECO:0000256" key="6">
    <source>
        <dbReference type="ARBA" id="ARBA00023136"/>
    </source>
</evidence>
<evidence type="ECO:0000256" key="2">
    <source>
        <dbReference type="ARBA" id="ARBA00022448"/>
    </source>
</evidence>
<reference evidence="8 9" key="1">
    <citation type="submission" date="2017-01" db="EMBL/GenBank/DDBJ databases">
        <title>Phylogeographic, genomic and meropenem susceptibility analysis of Burkholderia ubonensis.</title>
        <authorList>
            <person name="Price E.P."/>
            <person name="Sarovich D.S."/>
            <person name="Webb J.R."/>
            <person name="Hall C.M."/>
            <person name="Sahl J.W."/>
            <person name="Kaestli M."/>
            <person name="Mayo M."/>
            <person name="Harrington G."/>
            <person name="Baker A.L."/>
            <person name="Sidak-Loftis L.C."/>
            <person name="Lummis M."/>
            <person name="Schupp J.M."/>
            <person name="Gillece J.D."/>
            <person name="Tuanyok A."/>
            <person name="Warner J."/>
            <person name="Busch J.D."/>
            <person name="Keim P."/>
            <person name="Currie B.J."/>
            <person name="Wagner D.M."/>
        </authorList>
    </citation>
    <scope>NUCLEOTIDE SEQUENCE [LARGE SCALE GENOMIC DNA]</scope>
    <source>
        <strain evidence="8 9">A21</strain>
    </source>
</reference>
<feature type="transmembrane region" description="Helical" evidence="7">
    <location>
        <begin position="252"/>
        <end position="274"/>
    </location>
</feature>
<dbReference type="Proteomes" id="UP000187194">
    <property type="component" value="Unassembled WGS sequence"/>
</dbReference>
<keyword evidence="2" id="KW-0813">Transport</keyword>
<evidence type="ECO:0008006" key="10">
    <source>
        <dbReference type="Google" id="ProtNLM"/>
    </source>
</evidence>
<protein>
    <recommendedName>
        <fullName evidence="10">MFS transporter</fullName>
    </recommendedName>
</protein>
<keyword evidence="3" id="KW-1003">Cell membrane</keyword>
<dbReference type="InterPro" id="IPR036259">
    <property type="entry name" value="MFS_trans_sf"/>
</dbReference>
<evidence type="ECO:0000256" key="7">
    <source>
        <dbReference type="SAM" id="Phobius"/>
    </source>
</evidence>
<dbReference type="EMBL" id="MTJZ01000025">
    <property type="protein sequence ID" value="OMG71580.1"/>
    <property type="molecule type" value="Genomic_DNA"/>
</dbReference>
<feature type="transmembrane region" description="Helical" evidence="7">
    <location>
        <begin position="281"/>
        <end position="302"/>
    </location>
</feature>
<feature type="transmembrane region" description="Helical" evidence="7">
    <location>
        <begin position="112"/>
        <end position="134"/>
    </location>
</feature>
<evidence type="ECO:0000256" key="4">
    <source>
        <dbReference type="ARBA" id="ARBA00022692"/>
    </source>
</evidence>
<dbReference type="AlphaFoldDB" id="A0A1R1J8G5"/>
<sequence length="410" mass="41811">MSNVTHTEAPAGAAPAATASALTTHTITLVGYLAASSVPTPLYRLYQAQWHFSPMLLTLIFGVYALSLLSALIVAGALSDYIGRRPVISAALVLEMGAMALFLAAAGPGWLIAARVLQGVATGLATASVGAALIDLDRERGAFINGMAPMGGMSLGVLGSTALAQLAPAPLHLVFVLLLALFAFQLLQTWRTPETAGGRPGALKSLRPSISVPPAARAELLAITPINIAVWALGGFYLSLMPSLIGKVTGAASVWFGGLSVAALTLSGGAAVLAVRLRKPLPVLIVGALALLTGIPAILAGADLGVTAILLVGSVIAGIGFGAGFLGAVRSVMPLAQPHERAGLMAAFYVESYLANCLPAILAGYMTPRLGLLKVANFYGGALMLLVLAGLVLAIVRHRSDRRVAGQAAH</sequence>
<keyword evidence="5 7" id="KW-1133">Transmembrane helix</keyword>
<organism evidence="8 9">
    <name type="scientific">Burkholderia ubonensis</name>
    <dbReference type="NCBI Taxonomy" id="101571"/>
    <lineage>
        <taxon>Bacteria</taxon>
        <taxon>Pseudomonadati</taxon>
        <taxon>Pseudomonadota</taxon>
        <taxon>Betaproteobacteria</taxon>
        <taxon>Burkholderiales</taxon>
        <taxon>Burkholderiaceae</taxon>
        <taxon>Burkholderia</taxon>
        <taxon>Burkholderia cepacia complex</taxon>
    </lineage>
</organism>
<dbReference type="GO" id="GO:0022857">
    <property type="term" value="F:transmembrane transporter activity"/>
    <property type="evidence" value="ECO:0007669"/>
    <property type="project" value="InterPro"/>
</dbReference>
<dbReference type="InterPro" id="IPR011701">
    <property type="entry name" value="MFS"/>
</dbReference>
<feature type="transmembrane region" description="Helical" evidence="7">
    <location>
        <begin position="141"/>
        <end position="163"/>
    </location>
</feature>
<feature type="transmembrane region" description="Helical" evidence="7">
    <location>
        <begin position="55"/>
        <end position="75"/>
    </location>
</feature>
<evidence type="ECO:0000313" key="8">
    <source>
        <dbReference type="EMBL" id="OMG71580.1"/>
    </source>
</evidence>
<dbReference type="Gene3D" id="1.20.1250.20">
    <property type="entry name" value="MFS general substrate transporter like domains"/>
    <property type="match status" value="1"/>
</dbReference>
<comment type="caution">
    <text evidence="8">The sequence shown here is derived from an EMBL/GenBank/DDBJ whole genome shotgun (WGS) entry which is preliminary data.</text>
</comment>
<name>A0A1R1J8G5_9BURK</name>
<dbReference type="PANTHER" id="PTHR23517:SF13">
    <property type="entry name" value="MAJOR FACILITATOR SUPERFAMILY MFS_1"/>
    <property type="match status" value="1"/>
</dbReference>
<feature type="transmembrane region" description="Helical" evidence="7">
    <location>
        <begin position="12"/>
        <end position="35"/>
    </location>
</feature>
<feature type="transmembrane region" description="Helical" evidence="7">
    <location>
        <begin position="169"/>
        <end position="187"/>
    </location>
</feature>
<dbReference type="GO" id="GO:0005886">
    <property type="term" value="C:plasma membrane"/>
    <property type="evidence" value="ECO:0007669"/>
    <property type="project" value="UniProtKB-SubCell"/>
</dbReference>
<dbReference type="RefSeq" id="WP_076479357.1">
    <property type="nucleotide sequence ID" value="NZ_MTJZ01000025.1"/>
</dbReference>